<dbReference type="EMBL" id="HBUE01222152">
    <property type="protein sequence ID" value="CAG6540143.1"/>
    <property type="molecule type" value="Transcribed_RNA"/>
</dbReference>
<dbReference type="EMBL" id="HBUE01222158">
    <property type="protein sequence ID" value="CAG6540147.1"/>
    <property type="molecule type" value="Transcribed_RNA"/>
</dbReference>
<dbReference type="AlphaFoldDB" id="A0A8D8FVX4"/>
<dbReference type="EMBL" id="HBUE01099901">
    <property type="protein sequence ID" value="CAG6484709.1"/>
    <property type="molecule type" value="Transcribed_RNA"/>
</dbReference>
<evidence type="ECO:0000313" key="1">
    <source>
        <dbReference type="EMBL" id="CAG6484708.1"/>
    </source>
</evidence>
<dbReference type="EMBL" id="HBUE01222162">
    <property type="protein sequence ID" value="CAG6540150.1"/>
    <property type="molecule type" value="Transcribed_RNA"/>
</dbReference>
<reference evidence="1" key="1">
    <citation type="submission" date="2021-05" db="EMBL/GenBank/DDBJ databases">
        <authorList>
            <person name="Alioto T."/>
            <person name="Alioto T."/>
            <person name="Gomez Garrido J."/>
        </authorList>
    </citation>
    <scope>NUCLEOTIDE SEQUENCE</scope>
</reference>
<name>A0A8D8FVX4_CULPI</name>
<proteinExistence type="predicted"/>
<sequence length="131" mass="15016">MVNRNILPRLEARVPQPTVRTQTLQTYRTCFVPSLHIMTTRTTLAEFNFSFTTVANLTPRFDYMNILHTGMQDLPSTPNLACWAEHELPLVPPPQRDVKGAKFSDGCDPLRQGEPDVYRIYTDLPLRLLCL</sequence>
<accession>A0A8D8FVX4</accession>
<dbReference type="EMBL" id="HBUE01328822">
    <property type="protein sequence ID" value="CAG6592214.1"/>
    <property type="molecule type" value="Transcribed_RNA"/>
</dbReference>
<dbReference type="EMBL" id="HBUE01099900">
    <property type="protein sequence ID" value="CAG6484708.1"/>
    <property type="molecule type" value="Transcribed_RNA"/>
</dbReference>
<dbReference type="EMBL" id="HBUE01328816">
    <property type="protein sequence ID" value="CAG6592210.1"/>
    <property type="molecule type" value="Transcribed_RNA"/>
</dbReference>
<protein>
    <submittedName>
        <fullName evidence="1">(northern house mosquito) hypothetical protein</fullName>
    </submittedName>
</protein>
<organism evidence="1">
    <name type="scientific">Culex pipiens</name>
    <name type="common">House mosquito</name>
    <dbReference type="NCBI Taxonomy" id="7175"/>
    <lineage>
        <taxon>Eukaryota</taxon>
        <taxon>Metazoa</taxon>
        <taxon>Ecdysozoa</taxon>
        <taxon>Arthropoda</taxon>
        <taxon>Hexapoda</taxon>
        <taxon>Insecta</taxon>
        <taxon>Pterygota</taxon>
        <taxon>Neoptera</taxon>
        <taxon>Endopterygota</taxon>
        <taxon>Diptera</taxon>
        <taxon>Nematocera</taxon>
        <taxon>Culicoidea</taxon>
        <taxon>Culicidae</taxon>
        <taxon>Culicinae</taxon>
        <taxon>Culicini</taxon>
        <taxon>Culex</taxon>
        <taxon>Culex</taxon>
    </lineage>
</organism>
<dbReference type="EMBL" id="HBUE01328826">
    <property type="protein sequence ID" value="CAG6592217.1"/>
    <property type="molecule type" value="Transcribed_RNA"/>
</dbReference>